<evidence type="ECO:0000256" key="1">
    <source>
        <dbReference type="ARBA" id="ARBA00002284"/>
    </source>
</evidence>
<proteinExistence type="predicted"/>
<dbReference type="EC" id="4.1.99.12" evidence="3"/>
<comment type="caution">
    <text evidence="4">The sequence shown here is derived from an EMBL/GenBank/DDBJ whole genome shotgun (WGS) entry which is preliminary data.</text>
</comment>
<gene>
    <name evidence="4" type="ORF">H7R52_05825</name>
</gene>
<dbReference type="SUPFAM" id="SSF55821">
    <property type="entry name" value="YrdC/RibB"/>
    <property type="match status" value="1"/>
</dbReference>
<evidence type="ECO:0000313" key="5">
    <source>
        <dbReference type="Proteomes" id="UP000650485"/>
    </source>
</evidence>
<name>A0A923NG83_WEICO</name>
<sequence length="43" mass="4905">MNQEIRVRVEAALQALKRGELIILSDDSQREHEGDLVGSERDK</sequence>
<dbReference type="Proteomes" id="UP000650485">
    <property type="component" value="Unassembled WGS sequence"/>
</dbReference>
<comment type="pathway">
    <text evidence="2">Cofactor biosynthesis; riboflavin biosynthesis; 2-hydroxy-3-oxobutyl phosphate from D-ribulose 5-phosphate: step 1/1.</text>
</comment>
<dbReference type="InterPro" id="IPR017945">
    <property type="entry name" value="DHBP_synth_RibB-like_a/b_dom"/>
</dbReference>
<dbReference type="GO" id="GO:0008686">
    <property type="term" value="F:3,4-dihydroxy-2-butanone-4-phosphate synthase activity"/>
    <property type="evidence" value="ECO:0007669"/>
    <property type="project" value="UniProtKB-EC"/>
</dbReference>
<accession>A0A923NG83</accession>
<evidence type="ECO:0000256" key="3">
    <source>
        <dbReference type="ARBA" id="ARBA00012153"/>
    </source>
</evidence>
<comment type="function">
    <text evidence="1">Catalyzes the conversion of D-ribulose 5-phosphate to formate and 3,4-dihydroxy-2-butanone 4-phosphate.</text>
</comment>
<protein>
    <recommendedName>
        <fullName evidence="3">3,4-dihydroxy-2-butanone-4-phosphate synthase</fullName>
        <ecNumber evidence="3">4.1.99.12</ecNumber>
    </recommendedName>
</protein>
<evidence type="ECO:0000313" key="4">
    <source>
        <dbReference type="EMBL" id="MBC6498446.1"/>
    </source>
</evidence>
<reference evidence="4" key="1">
    <citation type="submission" date="2020-08" db="EMBL/GenBank/DDBJ databases">
        <title>Complete genome sequence of Weissella confusa strain FS54 provides insights into metabolic potential.</title>
        <authorList>
            <person name="Fhoula I."/>
            <person name="Najjari A."/>
            <person name="Lekired A."/>
            <person name="Bessrour-Aouam N."/>
            <person name="Jaballah S."/>
            <person name="Klibi N."/>
            <person name="Ouzari H.-I."/>
        </authorList>
    </citation>
    <scope>NUCLEOTIDE SEQUENCE</scope>
    <source>
        <strain evidence="4">FS54</strain>
    </source>
</reference>
<dbReference type="Pfam" id="PF00926">
    <property type="entry name" value="DHBP_synthase"/>
    <property type="match status" value="1"/>
</dbReference>
<dbReference type="EMBL" id="JACSZT010000004">
    <property type="protein sequence ID" value="MBC6498446.1"/>
    <property type="molecule type" value="Genomic_DNA"/>
</dbReference>
<dbReference type="InterPro" id="IPR000422">
    <property type="entry name" value="DHBP_synthase_RibB"/>
</dbReference>
<dbReference type="AlphaFoldDB" id="A0A923NG83"/>
<organism evidence="4 5">
    <name type="scientific">Weissella confusa</name>
    <name type="common">Lactobacillus confusus</name>
    <dbReference type="NCBI Taxonomy" id="1583"/>
    <lineage>
        <taxon>Bacteria</taxon>
        <taxon>Bacillati</taxon>
        <taxon>Bacillota</taxon>
        <taxon>Bacilli</taxon>
        <taxon>Lactobacillales</taxon>
        <taxon>Lactobacillaceae</taxon>
        <taxon>Weissella</taxon>
    </lineage>
</organism>
<dbReference type="Gene3D" id="3.90.870.10">
    <property type="entry name" value="DHBP synthase"/>
    <property type="match status" value="1"/>
</dbReference>
<dbReference type="GO" id="GO:0009231">
    <property type="term" value="P:riboflavin biosynthetic process"/>
    <property type="evidence" value="ECO:0007669"/>
    <property type="project" value="InterPro"/>
</dbReference>
<evidence type="ECO:0000256" key="2">
    <source>
        <dbReference type="ARBA" id="ARBA00004904"/>
    </source>
</evidence>